<dbReference type="RefSeq" id="WP_042763124.1">
    <property type="nucleotide sequence ID" value="NZ_JAMQAC010000039.1"/>
</dbReference>
<comment type="similarity">
    <text evidence="2 13">Belongs to the DNA polymerase type-C family. DnaE2 subfamily.</text>
</comment>
<comment type="function">
    <text evidence="13">DNA polymerase involved in damage-induced mutagenesis and translesion synthesis (TLS). It is not the major replicative DNA polymerase.</text>
</comment>
<dbReference type="Pfam" id="PF01336">
    <property type="entry name" value="tRNA_anti-codon"/>
    <property type="match status" value="1"/>
</dbReference>
<dbReference type="Gene3D" id="3.20.20.140">
    <property type="entry name" value="Metal-dependent hydrolases"/>
    <property type="match status" value="1"/>
</dbReference>
<evidence type="ECO:0000256" key="7">
    <source>
        <dbReference type="ARBA" id="ARBA00022695"/>
    </source>
</evidence>
<comment type="catalytic activity">
    <reaction evidence="12 13">
        <text>DNA(n) + a 2'-deoxyribonucleoside 5'-triphosphate = DNA(n+1) + diphosphate</text>
        <dbReference type="Rhea" id="RHEA:22508"/>
        <dbReference type="Rhea" id="RHEA-COMP:17339"/>
        <dbReference type="Rhea" id="RHEA-COMP:17340"/>
        <dbReference type="ChEBI" id="CHEBI:33019"/>
        <dbReference type="ChEBI" id="CHEBI:61560"/>
        <dbReference type="ChEBI" id="CHEBI:173112"/>
        <dbReference type="EC" id="2.7.7.7"/>
    </reaction>
</comment>
<keyword evidence="7 13" id="KW-0548">Nucleotidyltransferase</keyword>
<evidence type="ECO:0000256" key="12">
    <source>
        <dbReference type="ARBA" id="ARBA00049244"/>
    </source>
</evidence>
<dbReference type="InterPro" id="IPR004365">
    <property type="entry name" value="NA-bd_OB_tRNA"/>
</dbReference>
<evidence type="ECO:0000256" key="13">
    <source>
        <dbReference type="HAMAP-Rule" id="MF_01902"/>
    </source>
</evidence>
<dbReference type="AlphaFoldDB" id="A0AAW3IMQ7"/>
<evidence type="ECO:0000256" key="9">
    <source>
        <dbReference type="ARBA" id="ARBA00022763"/>
    </source>
</evidence>
<dbReference type="HAMAP" id="MF_01902">
    <property type="entry name" value="DNApol_error_prone"/>
    <property type="match status" value="1"/>
</dbReference>
<dbReference type="InterPro" id="IPR004013">
    <property type="entry name" value="PHP_dom"/>
</dbReference>
<protein>
    <recommendedName>
        <fullName evidence="4 13">Error-prone DNA polymerase</fullName>
        <ecNumber evidence="3 13">2.7.7.7</ecNumber>
    </recommendedName>
</protein>
<dbReference type="GO" id="GO:0003676">
    <property type="term" value="F:nucleic acid binding"/>
    <property type="evidence" value="ECO:0007669"/>
    <property type="project" value="InterPro"/>
</dbReference>
<evidence type="ECO:0000256" key="6">
    <source>
        <dbReference type="ARBA" id="ARBA00022679"/>
    </source>
</evidence>
<keyword evidence="9 13" id="KW-0227">DNA damage</keyword>
<dbReference type="Proteomes" id="UP000037697">
    <property type="component" value="Unassembled WGS sequence"/>
</dbReference>
<proteinExistence type="inferred from homology"/>
<evidence type="ECO:0000256" key="10">
    <source>
        <dbReference type="ARBA" id="ARBA00022932"/>
    </source>
</evidence>
<dbReference type="InterPro" id="IPR029460">
    <property type="entry name" value="DNAPol_HHH"/>
</dbReference>
<evidence type="ECO:0000256" key="1">
    <source>
        <dbReference type="ARBA" id="ARBA00004496"/>
    </source>
</evidence>
<dbReference type="NCBIfam" id="TIGR00594">
    <property type="entry name" value="polc"/>
    <property type="match status" value="1"/>
</dbReference>
<dbReference type="CDD" id="cd07434">
    <property type="entry name" value="PHP_PolIIIA_DnaE2"/>
    <property type="match status" value="1"/>
</dbReference>
<feature type="domain" description="Polymerase/histidinol phosphatase N-terminal" evidence="14">
    <location>
        <begin position="4"/>
        <end position="73"/>
    </location>
</feature>
<sequence length="1025" mass="117265">MSYAELFCQSNFSFLTGASHAEELVLQAAFYRYHAIAITDECSVAGVVKAHATIEQHKLDIKQIVGSMFWLNEEECQIVLLCPCRKAYAEMCRIITNARRRSEKGSYQLSEWDLMSIRHCLVLWLPTHQASDHYWGRWLNQHHNNRLWVAIQRHLGGDDDAYTNHCEKLAHELQLPITACGGVLMHTAERLPLQHILTAIKHGCSVDKLGFERLSNAERALRPLNKLIRIYKPEWLEESKYIADLCEFKLSDLKYEYPTELIPNGYTPNSYLRMLVEQGKERRFPEGVPEDINQTIENELRLIEDLKYHYYFLTIHDIVMFAKQQGILYQGRGSAANSVVCYCLEITAVDPRQISVLFERFISKERKEPPDIDVDFEHERREEVIQYIYKKYGRERAALAATVISYRFKSAVREVGKALGIEETQLDFFIKNVNRRDRSQGWQAQIIELGLQPESLKGQQFIQLVNEVIGFPRHLSQHVGGFVISSGPLYELVPVENAAMEDRTIIQWDKDDLESLELLKVDVLALGMLNAIRKCFQLIEKHHQRSLSIAEITRRQDDPHVYRMLQKADTVGVFQIESRAQMSMLPRLKPACYYDLVIQIAIVRPGPIQGDMVHPFLKRRNGEEPVSYPSEAVKSVLERTMGVPIFQEQVIKLAMVAAGFSGGEADQLRRAMASWKKNGDLAKFKPKLLNGMQERGYDLAFAERIFEQICGFGEYGFPESHSASFAVLAYCSAWLKYYYPAEFYTALLNSQPMGFYSPSQLVQDARRHGVEVLPICVNHSYYQHHLIQRPNGRLGVQLGFRLIKGFNEESATRLVERRPKTGYHSIQEVKQILRSRRDIELLASANAFQILSGNRYNARWAAMDSLSDLPLFHHIEEPSVSYQAQPSEYESLIEDYASTGLSLNRHPITLLEEAGILPRFTRMKQLVDKEHKSLVTVAGVVTGRQSPGTAAGVTFFTLEDDTGNINVVVWSATARAQKQAYLTSKILMVKGILEREGEVIHVIAGKLIDCTHYLSNLQSKSRDFH</sequence>
<dbReference type="InterPro" id="IPR012340">
    <property type="entry name" value="NA-bd_OB-fold"/>
</dbReference>
<evidence type="ECO:0000259" key="14">
    <source>
        <dbReference type="SMART" id="SM00481"/>
    </source>
</evidence>
<evidence type="ECO:0000256" key="2">
    <source>
        <dbReference type="ARBA" id="ARBA00007391"/>
    </source>
</evidence>
<dbReference type="Pfam" id="PF14579">
    <property type="entry name" value="HHH_6"/>
    <property type="match status" value="1"/>
</dbReference>
<evidence type="ECO:0000313" key="16">
    <source>
        <dbReference type="Proteomes" id="UP000037697"/>
    </source>
</evidence>
<dbReference type="SMART" id="SM00481">
    <property type="entry name" value="POLIIIAc"/>
    <property type="match status" value="1"/>
</dbReference>
<gene>
    <name evidence="13" type="primary">dnaE2</name>
    <name evidence="15" type="ORF">ACX05_24260</name>
</gene>
<dbReference type="PANTHER" id="PTHR32294:SF4">
    <property type="entry name" value="ERROR-PRONE DNA POLYMERASE"/>
    <property type="match status" value="1"/>
</dbReference>
<dbReference type="GO" id="GO:0006281">
    <property type="term" value="P:DNA repair"/>
    <property type="evidence" value="ECO:0007669"/>
    <property type="project" value="UniProtKB-UniRule"/>
</dbReference>
<dbReference type="Pfam" id="PF02811">
    <property type="entry name" value="PHP"/>
    <property type="match status" value="1"/>
</dbReference>
<dbReference type="Gene3D" id="2.40.50.140">
    <property type="entry name" value="Nucleic acid-binding proteins"/>
    <property type="match status" value="1"/>
</dbReference>
<keyword evidence="11 13" id="KW-0234">DNA repair</keyword>
<dbReference type="InterPro" id="IPR023073">
    <property type="entry name" value="DnaE2"/>
</dbReference>
<reference evidence="15 16" key="1">
    <citation type="submission" date="2015-07" db="EMBL/GenBank/DDBJ databases">
        <title>Foodborne Vibrio parahaemolyticus Isolates.</title>
        <authorList>
            <person name="Ronholm J."/>
            <person name="Petronella N."/>
            <person name="Kenwell R."/>
            <person name="Banerjee S."/>
        </authorList>
    </citation>
    <scope>NUCLEOTIDE SEQUENCE [LARGE SCALE GENOMIC DNA]</scope>
    <source>
        <strain evidence="15 16">HS-06-05</strain>
    </source>
</reference>
<evidence type="ECO:0000256" key="5">
    <source>
        <dbReference type="ARBA" id="ARBA00022490"/>
    </source>
</evidence>
<dbReference type="GO" id="GO:0006260">
    <property type="term" value="P:DNA replication"/>
    <property type="evidence" value="ECO:0007669"/>
    <property type="project" value="UniProtKB-KW"/>
</dbReference>
<dbReference type="GO" id="GO:0003887">
    <property type="term" value="F:DNA-directed DNA polymerase activity"/>
    <property type="evidence" value="ECO:0007669"/>
    <property type="project" value="UniProtKB-UniRule"/>
</dbReference>
<dbReference type="Pfam" id="PF17657">
    <property type="entry name" value="DNA_pol3_finger"/>
    <property type="match status" value="1"/>
</dbReference>
<dbReference type="EC" id="2.7.7.7" evidence="3 13"/>
<evidence type="ECO:0000313" key="15">
    <source>
        <dbReference type="EMBL" id="KOY19593.1"/>
    </source>
</evidence>
<dbReference type="NCBIfam" id="NF004225">
    <property type="entry name" value="PRK05672.1"/>
    <property type="match status" value="1"/>
</dbReference>
<evidence type="ECO:0000256" key="11">
    <source>
        <dbReference type="ARBA" id="ARBA00023204"/>
    </source>
</evidence>
<dbReference type="GO" id="GO:0008408">
    <property type="term" value="F:3'-5' exonuclease activity"/>
    <property type="evidence" value="ECO:0007669"/>
    <property type="project" value="InterPro"/>
</dbReference>
<dbReference type="InterPro" id="IPR004805">
    <property type="entry name" value="DnaE2/DnaE/PolC"/>
</dbReference>
<keyword evidence="10 13" id="KW-0239">DNA-directed DNA polymerase</keyword>
<keyword evidence="5 13" id="KW-0963">Cytoplasm</keyword>
<comment type="caution">
    <text evidence="15">The sequence shown here is derived from an EMBL/GenBank/DDBJ whole genome shotgun (WGS) entry which is preliminary data.</text>
</comment>
<dbReference type="EMBL" id="LIRS01000149">
    <property type="protein sequence ID" value="KOY19593.1"/>
    <property type="molecule type" value="Genomic_DNA"/>
</dbReference>
<comment type="subcellular location">
    <subcellularLocation>
        <location evidence="1 13">Cytoplasm</location>
    </subcellularLocation>
</comment>
<dbReference type="InterPro" id="IPR040982">
    <property type="entry name" value="DNA_pol3_finger"/>
</dbReference>
<keyword evidence="6 13" id="KW-0808">Transferase</keyword>
<dbReference type="PANTHER" id="PTHR32294">
    <property type="entry name" value="DNA POLYMERASE III SUBUNIT ALPHA"/>
    <property type="match status" value="1"/>
</dbReference>
<keyword evidence="8 13" id="KW-0235">DNA replication</keyword>
<dbReference type="Gene3D" id="1.10.150.870">
    <property type="match status" value="1"/>
</dbReference>
<evidence type="ECO:0000256" key="3">
    <source>
        <dbReference type="ARBA" id="ARBA00012417"/>
    </source>
</evidence>
<organism evidence="15 16">
    <name type="scientific">Vibrio parahaemolyticus</name>
    <dbReference type="NCBI Taxonomy" id="670"/>
    <lineage>
        <taxon>Bacteria</taxon>
        <taxon>Pseudomonadati</taxon>
        <taxon>Pseudomonadota</taxon>
        <taxon>Gammaproteobacteria</taxon>
        <taxon>Vibrionales</taxon>
        <taxon>Vibrionaceae</taxon>
        <taxon>Vibrio</taxon>
    </lineage>
</organism>
<dbReference type="GO" id="GO:0005737">
    <property type="term" value="C:cytoplasm"/>
    <property type="evidence" value="ECO:0007669"/>
    <property type="project" value="UniProtKB-SubCell"/>
</dbReference>
<accession>A0AAW3IMQ7</accession>
<dbReference type="InterPro" id="IPR003141">
    <property type="entry name" value="Pol/His_phosphatase_N"/>
</dbReference>
<name>A0AAW3IMQ7_VIBPH</name>
<dbReference type="CDD" id="cd04485">
    <property type="entry name" value="DnaE_OBF"/>
    <property type="match status" value="1"/>
</dbReference>
<dbReference type="Pfam" id="PF07733">
    <property type="entry name" value="DNA_pol3_alpha"/>
    <property type="match status" value="1"/>
</dbReference>
<evidence type="ECO:0000256" key="8">
    <source>
        <dbReference type="ARBA" id="ARBA00022705"/>
    </source>
</evidence>
<evidence type="ECO:0000256" key="4">
    <source>
        <dbReference type="ARBA" id="ARBA00017273"/>
    </source>
</evidence>
<dbReference type="InterPro" id="IPR011708">
    <property type="entry name" value="DNA_pol3_alpha_NTPase_dom"/>
</dbReference>